<dbReference type="EMBL" id="KN820951">
    <property type="protein sequence ID" value="KIJ05480.1"/>
    <property type="molecule type" value="Genomic_DNA"/>
</dbReference>
<organism evidence="2 3">
    <name type="scientific">Paxillus involutus ATCC 200175</name>
    <dbReference type="NCBI Taxonomy" id="664439"/>
    <lineage>
        <taxon>Eukaryota</taxon>
        <taxon>Fungi</taxon>
        <taxon>Dikarya</taxon>
        <taxon>Basidiomycota</taxon>
        <taxon>Agaricomycotina</taxon>
        <taxon>Agaricomycetes</taxon>
        <taxon>Agaricomycetidae</taxon>
        <taxon>Boletales</taxon>
        <taxon>Paxilineae</taxon>
        <taxon>Paxillaceae</taxon>
        <taxon>Paxillus</taxon>
    </lineage>
</organism>
<dbReference type="AlphaFoldDB" id="A0A0C9STH6"/>
<evidence type="ECO:0000256" key="1">
    <source>
        <dbReference type="SAM" id="MobiDB-lite"/>
    </source>
</evidence>
<feature type="compositionally biased region" description="Polar residues" evidence="1">
    <location>
        <begin position="152"/>
        <end position="162"/>
    </location>
</feature>
<name>A0A0C9STH6_PAXIN</name>
<reference evidence="2 3" key="1">
    <citation type="submission" date="2014-06" db="EMBL/GenBank/DDBJ databases">
        <authorList>
            <consortium name="DOE Joint Genome Institute"/>
            <person name="Kuo A."/>
            <person name="Kohler A."/>
            <person name="Nagy L.G."/>
            <person name="Floudas D."/>
            <person name="Copeland A."/>
            <person name="Barry K.W."/>
            <person name="Cichocki N."/>
            <person name="Veneault-Fourrey C."/>
            <person name="LaButti K."/>
            <person name="Lindquist E.A."/>
            <person name="Lipzen A."/>
            <person name="Lundell T."/>
            <person name="Morin E."/>
            <person name="Murat C."/>
            <person name="Sun H."/>
            <person name="Tunlid A."/>
            <person name="Henrissat B."/>
            <person name="Grigoriev I.V."/>
            <person name="Hibbett D.S."/>
            <person name="Martin F."/>
            <person name="Nordberg H.P."/>
            <person name="Cantor M.N."/>
            <person name="Hua S.X."/>
        </authorList>
    </citation>
    <scope>NUCLEOTIDE SEQUENCE [LARGE SCALE GENOMIC DNA]</scope>
    <source>
        <strain evidence="2 3">ATCC 200175</strain>
    </source>
</reference>
<dbReference type="HOGENOM" id="CLU_026514_1_0_1"/>
<feature type="region of interest" description="Disordered" evidence="1">
    <location>
        <begin position="316"/>
        <end position="375"/>
    </location>
</feature>
<evidence type="ECO:0000313" key="3">
    <source>
        <dbReference type="Proteomes" id="UP000053647"/>
    </source>
</evidence>
<feature type="region of interest" description="Disordered" evidence="1">
    <location>
        <begin position="212"/>
        <end position="278"/>
    </location>
</feature>
<feature type="compositionally biased region" description="Pro residues" evidence="1">
    <location>
        <begin position="265"/>
        <end position="274"/>
    </location>
</feature>
<feature type="region of interest" description="Disordered" evidence="1">
    <location>
        <begin position="107"/>
        <end position="190"/>
    </location>
</feature>
<dbReference type="OrthoDB" id="2702358at2759"/>
<feature type="region of interest" description="Disordered" evidence="1">
    <location>
        <begin position="612"/>
        <end position="646"/>
    </location>
</feature>
<evidence type="ECO:0008006" key="4">
    <source>
        <dbReference type="Google" id="ProtNLM"/>
    </source>
</evidence>
<gene>
    <name evidence="2" type="ORF">PAXINDRAFT_21273</name>
</gene>
<feature type="compositionally biased region" description="Basic residues" evidence="1">
    <location>
        <begin position="227"/>
        <end position="239"/>
    </location>
</feature>
<feature type="region of interest" description="Disordered" evidence="1">
    <location>
        <begin position="573"/>
        <end position="592"/>
    </location>
</feature>
<accession>A0A0C9STH6</accession>
<sequence>MSSANVIQLTLNKSAALIEGALLNLELENSADRATAESWAQVLDLINEELSDVRRVLVNIMGVTVPPLLIAAQLVVRTNDEIRQSQQWPPLLDLRLMRDGVAEHPWSRLHRQNSPGASTSGQPGHSTDVDPAASSSAVKIEDSPGDFEMADDNSNNNNTVSKGTGKDTETDVTEKTSVKEGKGKGKAGEVKDEKVVVEGKGKGKAKEVTELVEDVTEETTVTEKPKNKGKSKGTKKARGRSQSTATNTFKSVERVPTGSDDEPTGPTPRGPSPTPSSAMAQPWLTCAFCVKKGLVCGPSPGAACINCHRRKVGCSQTPVHRARGSTAAASSKREWSRSRAPTKGTVSRPQSQAPPPLKKSWSSEMPQVAGQSRPRKEVFDGVPEAGNPLQPTSNEAVIARLQADVWTLQQKVANEARTHQTLTTVVEAMRRHMMTIGVPVLTVGDIDLTVPVLGRPAEDGNNGGVDMPPPNITSSPPVASGPSRFHGARPIPPSPAPSLQLALPEIPCSSVPPILTPPAPSLQLPLPEIPRSLAPPIAILSIPGTPSSGPETVATPEAEPNPIAAPVAHRDFNSSVEPDELPSPVEPMDDVQATPDVNVVDVDGMSSMAVVDVGHGSRSPTSPITAIGPEESSTPPALPVPVPAPSSEGWPTALLALSTTYGSQEQMDVDN</sequence>
<proteinExistence type="predicted"/>
<feature type="compositionally biased region" description="Polar residues" evidence="1">
    <location>
        <begin position="112"/>
        <end position="125"/>
    </location>
</feature>
<reference evidence="3" key="2">
    <citation type="submission" date="2015-01" db="EMBL/GenBank/DDBJ databases">
        <title>Evolutionary Origins and Diversification of the Mycorrhizal Mutualists.</title>
        <authorList>
            <consortium name="DOE Joint Genome Institute"/>
            <consortium name="Mycorrhizal Genomics Consortium"/>
            <person name="Kohler A."/>
            <person name="Kuo A."/>
            <person name="Nagy L.G."/>
            <person name="Floudas D."/>
            <person name="Copeland A."/>
            <person name="Barry K.W."/>
            <person name="Cichocki N."/>
            <person name="Veneault-Fourrey C."/>
            <person name="LaButti K."/>
            <person name="Lindquist E.A."/>
            <person name="Lipzen A."/>
            <person name="Lundell T."/>
            <person name="Morin E."/>
            <person name="Murat C."/>
            <person name="Riley R."/>
            <person name="Ohm R."/>
            <person name="Sun H."/>
            <person name="Tunlid A."/>
            <person name="Henrissat B."/>
            <person name="Grigoriev I.V."/>
            <person name="Hibbett D.S."/>
            <person name="Martin F."/>
        </authorList>
    </citation>
    <scope>NUCLEOTIDE SEQUENCE [LARGE SCALE GENOMIC DNA]</scope>
    <source>
        <strain evidence="3">ATCC 200175</strain>
    </source>
</reference>
<feature type="compositionally biased region" description="Polar residues" evidence="1">
    <location>
        <begin position="240"/>
        <end position="250"/>
    </location>
</feature>
<evidence type="ECO:0000313" key="2">
    <source>
        <dbReference type="EMBL" id="KIJ05480.1"/>
    </source>
</evidence>
<protein>
    <recommendedName>
        <fullName evidence="4">Zn(2)-C6 fungal-type domain-containing protein</fullName>
    </recommendedName>
</protein>
<keyword evidence="3" id="KW-1185">Reference proteome</keyword>
<dbReference type="Proteomes" id="UP000053647">
    <property type="component" value="Unassembled WGS sequence"/>
</dbReference>
<feature type="compositionally biased region" description="Basic and acidic residues" evidence="1">
    <location>
        <begin position="164"/>
        <end position="190"/>
    </location>
</feature>